<keyword evidence="3" id="KW-1185">Reference proteome</keyword>
<dbReference type="AlphaFoldDB" id="A0A8J2JIK5"/>
<dbReference type="GO" id="GO:0008194">
    <property type="term" value="F:UDP-glycosyltransferase activity"/>
    <property type="evidence" value="ECO:0007669"/>
    <property type="project" value="InterPro"/>
</dbReference>
<dbReference type="InterPro" id="IPR002213">
    <property type="entry name" value="UDP_glucos_trans"/>
</dbReference>
<reference evidence="2" key="1">
    <citation type="submission" date="2021-06" db="EMBL/GenBank/DDBJ databases">
        <authorList>
            <person name="Hodson N. C."/>
            <person name="Mongue J. A."/>
            <person name="Jaron S. K."/>
        </authorList>
    </citation>
    <scope>NUCLEOTIDE SEQUENCE</scope>
</reference>
<evidence type="ECO:0000256" key="1">
    <source>
        <dbReference type="ARBA" id="ARBA00022679"/>
    </source>
</evidence>
<name>A0A8J2JIK5_9HEXA</name>
<comment type="caution">
    <text evidence="2">The sequence shown here is derived from an EMBL/GenBank/DDBJ whole genome shotgun (WGS) entry which is preliminary data.</text>
</comment>
<organism evidence="2 3">
    <name type="scientific">Allacma fusca</name>
    <dbReference type="NCBI Taxonomy" id="39272"/>
    <lineage>
        <taxon>Eukaryota</taxon>
        <taxon>Metazoa</taxon>
        <taxon>Ecdysozoa</taxon>
        <taxon>Arthropoda</taxon>
        <taxon>Hexapoda</taxon>
        <taxon>Collembola</taxon>
        <taxon>Symphypleona</taxon>
        <taxon>Sminthuridae</taxon>
        <taxon>Allacma</taxon>
    </lineage>
</organism>
<dbReference type="Proteomes" id="UP000708208">
    <property type="component" value="Unassembled WGS sequence"/>
</dbReference>
<gene>
    <name evidence="2" type="ORF">AFUS01_LOCUS10144</name>
</gene>
<feature type="non-terminal residue" evidence="2">
    <location>
        <position position="1"/>
    </location>
</feature>
<evidence type="ECO:0008006" key="4">
    <source>
        <dbReference type="Google" id="ProtNLM"/>
    </source>
</evidence>
<accession>A0A8J2JIK5</accession>
<evidence type="ECO:0000313" key="2">
    <source>
        <dbReference type="EMBL" id="CAG7720891.1"/>
    </source>
</evidence>
<protein>
    <recommendedName>
        <fullName evidence="4">Glucuronosyltransferase</fullName>
    </recommendedName>
</protein>
<evidence type="ECO:0000313" key="3">
    <source>
        <dbReference type="Proteomes" id="UP000708208"/>
    </source>
</evidence>
<sequence>FFEQVTNDPQDIEEIIPKEIILQLRLNCQSTWTKFGMFVLKSQFDSTPVPILGVLIFGDRNVNAEIANKLGFGEVFEILDVTAESLETTIAKMLSTNKNQDRSKELLTVYRDRSQDSVDEAVHWTEYVMRYKG</sequence>
<dbReference type="Pfam" id="PF00201">
    <property type="entry name" value="UDPGT"/>
    <property type="match status" value="1"/>
</dbReference>
<dbReference type="OrthoDB" id="5835829at2759"/>
<keyword evidence="1" id="KW-0808">Transferase</keyword>
<dbReference type="EMBL" id="CAJVCH010074772">
    <property type="protein sequence ID" value="CAG7720891.1"/>
    <property type="molecule type" value="Genomic_DNA"/>
</dbReference>
<proteinExistence type="predicted"/>